<keyword evidence="1" id="KW-0812">Transmembrane</keyword>
<dbReference type="Pfam" id="PF21534">
    <property type="entry name" value="Rost"/>
    <property type="match status" value="1"/>
</dbReference>
<proteinExistence type="predicted"/>
<dbReference type="Proteomes" id="UP000694845">
    <property type="component" value="Unplaced"/>
</dbReference>
<dbReference type="GO" id="GO:0016020">
    <property type="term" value="C:membrane"/>
    <property type="evidence" value="ECO:0007669"/>
    <property type="project" value="TreeGrafter"/>
</dbReference>
<protein>
    <submittedName>
        <fullName evidence="3">Protein rolling stone-like</fullName>
    </submittedName>
</protein>
<dbReference type="AlphaFoldDB" id="A0A8B7ZPL7"/>
<feature type="transmembrane region" description="Helical" evidence="1">
    <location>
        <begin position="150"/>
        <end position="172"/>
    </location>
</feature>
<feature type="transmembrane region" description="Helical" evidence="1">
    <location>
        <begin position="32"/>
        <end position="50"/>
    </location>
</feature>
<feature type="transmembrane region" description="Helical" evidence="1">
    <location>
        <begin position="213"/>
        <end position="233"/>
    </location>
</feature>
<feature type="transmembrane region" description="Helical" evidence="1">
    <location>
        <begin position="187"/>
        <end position="206"/>
    </location>
</feature>
<dbReference type="KEGG" id="aplc:110988300"/>
<feature type="transmembrane region" description="Helical" evidence="1">
    <location>
        <begin position="70"/>
        <end position="91"/>
    </location>
</feature>
<feature type="transmembrane region" description="Helical" evidence="1">
    <location>
        <begin position="257"/>
        <end position="280"/>
    </location>
</feature>
<keyword evidence="1" id="KW-0472">Membrane</keyword>
<evidence type="ECO:0000313" key="3">
    <source>
        <dbReference type="RefSeq" id="XP_022107359.1"/>
    </source>
</evidence>
<dbReference type="OMA" id="HIMCIIM"/>
<reference evidence="3" key="1">
    <citation type="submission" date="2025-08" db="UniProtKB">
        <authorList>
            <consortium name="RefSeq"/>
        </authorList>
    </citation>
    <scope>IDENTIFICATION</scope>
</reference>
<evidence type="ECO:0000256" key="1">
    <source>
        <dbReference type="SAM" id="Phobius"/>
    </source>
</evidence>
<keyword evidence="1" id="KW-1133">Transmembrane helix</keyword>
<evidence type="ECO:0000313" key="2">
    <source>
        <dbReference type="Proteomes" id="UP000694845"/>
    </source>
</evidence>
<dbReference type="InterPro" id="IPR049352">
    <property type="entry name" value="Rost"/>
</dbReference>
<gene>
    <name evidence="3" type="primary">LOC110988300</name>
</gene>
<dbReference type="PANTHER" id="PTHR12242">
    <property type="entry name" value="OS02G0130600 PROTEIN-RELATED"/>
    <property type="match status" value="1"/>
</dbReference>
<keyword evidence="2" id="KW-1185">Reference proteome</keyword>
<name>A0A8B7ZPL7_ACAPL</name>
<dbReference type="OrthoDB" id="419711at2759"/>
<dbReference type="RefSeq" id="XP_022107359.1">
    <property type="nucleotide sequence ID" value="XM_022251667.1"/>
</dbReference>
<organism evidence="2 3">
    <name type="scientific">Acanthaster planci</name>
    <name type="common">Crown-of-thorns starfish</name>
    <dbReference type="NCBI Taxonomy" id="133434"/>
    <lineage>
        <taxon>Eukaryota</taxon>
        <taxon>Metazoa</taxon>
        <taxon>Echinodermata</taxon>
        <taxon>Eleutherozoa</taxon>
        <taxon>Asterozoa</taxon>
        <taxon>Asteroidea</taxon>
        <taxon>Valvatacea</taxon>
        <taxon>Valvatida</taxon>
        <taxon>Acanthasteridae</taxon>
        <taxon>Acanthaster</taxon>
    </lineage>
</organism>
<dbReference type="PANTHER" id="PTHR12242:SF1">
    <property type="entry name" value="MYND-TYPE DOMAIN-CONTAINING PROTEIN"/>
    <property type="match status" value="1"/>
</dbReference>
<dbReference type="GeneID" id="110988300"/>
<accession>A0A8B7ZPL7</accession>
<sequence>MACGGRLKLSDFWLNHGDATLFARPQWPIHQFVYLAWRVFLALYLLGWLICRLAIGKDIGPFFVFLTDWTFTVLTLYSVSTCVSATYFTFANGRNRFYVTRAVSHFGRTGQELGSHVTSQTSGHELPPLPPSARPLEGTVRPRLPHYFKLVWLLFNICLTVDPIVTIVYWSLLASPGKSGLGLAMDVHFHALNTVFIYADLLLSAIPVGVVHFIYPFLYGILYISFTLIYFWAGGMNPDSGGTAIYPRVLDWSRPGWTILSCVLISLAVPLIHLIGYGGYRLRVFIHERFFSHQREENCILTGNEETPEVQLP</sequence>